<evidence type="ECO:0000313" key="3">
    <source>
        <dbReference type="Proteomes" id="UP001148838"/>
    </source>
</evidence>
<name>A0ABQ8SJX4_PERAM</name>
<feature type="transmembrane region" description="Helical" evidence="1">
    <location>
        <begin position="117"/>
        <end position="135"/>
    </location>
</feature>
<sequence>MSAIWKNFIIRANVILQGNFKMSEYQLINKSIGARTTMERDLNQAHQVNQEKRPIYEPCILYLSAKYNIPLFNCSKYFPKHLILKHPEPMFLSQSESPSFTTIQKNRESEERQIRRFKLVVTAIFVIAHIAFIPTHD</sequence>
<dbReference type="Proteomes" id="UP001148838">
    <property type="component" value="Unassembled WGS sequence"/>
</dbReference>
<protein>
    <submittedName>
        <fullName evidence="2">Uncharacterized protein</fullName>
    </submittedName>
</protein>
<evidence type="ECO:0000256" key="1">
    <source>
        <dbReference type="SAM" id="Phobius"/>
    </source>
</evidence>
<reference evidence="2 3" key="1">
    <citation type="journal article" date="2022" name="Allergy">
        <title>Genome assembly and annotation of Periplaneta americana reveal a comprehensive cockroach allergen profile.</title>
        <authorList>
            <person name="Wang L."/>
            <person name="Xiong Q."/>
            <person name="Saelim N."/>
            <person name="Wang L."/>
            <person name="Nong W."/>
            <person name="Wan A.T."/>
            <person name="Shi M."/>
            <person name="Liu X."/>
            <person name="Cao Q."/>
            <person name="Hui J.H.L."/>
            <person name="Sookrung N."/>
            <person name="Leung T.F."/>
            <person name="Tungtrongchitr A."/>
            <person name="Tsui S.K.W."/>
        </authorList>
    </citation>
    <scope>NUCLEOTIDE SEQUENCE [LARGE SCALE GENOMIC DNA]</scope>
    <source>
        <strain evidence="2">PWHHKU_190912</strain>
    </source>
</reference>
<organism evidence="2 3">
    <name type="scientific">Periplaneta americana</name>
    <name type="common">American cockroach</name>
    <name type="synonym">Blatta americana</name>
    <dbReference type="NCBI Taxonomy" id="6978"/>
    <lineage>
        <taxon>Eukaryota</taxon>
        <taxon>Metazoa</taxon>
        <taxon>Ecdysozoa</taxon>
        <taxon>Arthropoda</taxon>
        <taxon>Hexapoda</taxon>
        <taxon>Insecta</taxon>
        <taxon>Pterygota</taxon>
        <taxon>Neoptera</taxon>
        <taxon>Polyneoptera</taxon>
        <taxon>Dictyoptera</taxon>
        <taxon>Blattodea</taxon>
        <taxon>Blattoidea</taxon>
        <taxon>Blattidae</taxon>
        <taxon>Blattinae</taxon>
        <taxon>Periplaneta</taxon>
    </lineage>
</organism>
<keyword evidence="1" id="KW-1133">Transmembrane helix</keyword>
<keyword evidence="1" id="KW-0812">Transmembrane</keyword>
<evidence type="ECO:0000313" key="2">
    <source>
        <dbReference type="EMBL" id="KAJ4434328.1"/>
    </source>
</evidence>
<comment type="caution">
    <text evidence="2">The sequence shown here is derived from an EMBL/GenBank/DDBJ whole genome shotgun (WGS) entry which is preliminary data.</text>
</comment>
<keyword evidence="1" id="KW-0472">Membrane</keyword>
<keyword evidence="3" id="KW-1185">Reference proteome</keyword>
<proteinExistence type="predicted"/>
<gene>
    <name evidence="2" type="ORF">ANN_22885</name>
</gene>
<dbReference type="EMBL" id="JAJSOF020000025">
    <property type="protein sequence ID" value="KAJ4434328.1"/>
    <property type="molecule type" value="Genomic_DNA"/>
</dbReference>
<accession>A0ABQ8SJX4</accession>